<organism evidence="2 3">
    <name type="scientific">Coniophora puteana (strain RWD-64-598)</name>
    <name type="common">Brown rot fungus</name>
    <dbReference type="NCBI Taxonomy" id="741705"/>
    <lineage>
        <taxon>Eukaryota</taxon>
        <taxon>Fungi</taxon>
        <taxon>Dikarya</taxon>
        <taxon>Basidiomycota</taxon>
        <taxon>Agaricomycotina</taxon>
        <taxon>Agaricomycetes</taxon>
        <taxon>Agaricomycetidae</taxon>
        <taxon>Boletales</taxon>
        <taxon>Coniophorineae</taxon>
        <taxon>Coniophoraceae</taxon>
        <taxon>Coniophora</taxon>
    </lineage>
</organism>
<evidence type="ECO:0000259" key="1">
    <source>
        <dbReference type="Pfam" id="PF25484"/>
    </source>
</evidence>
<dbReference type="InterPro" id="IPR057229">
    <property type="entry name" value="DUF7907"/>
</dbReference>
<proteinExistence type="predicted"/>
<protein>
    <recommendedName>
        <fullName evidence="1">DUF7907 domain-containing protein</fullName>
    </recommendedName>
</protein>
<dbReference type="EMBL" id="JH711580">
    <property type="protein sequence ID" value="EIW79798.1"/>
    <property type="molecule type" value="Genomic_DNA"/>
</dbReference>
<dbReference type="OrthoDB" id="2669592at2759"/>
<dbReference type="OMA" id="AWYVCTG"/>
<dbReference type="AlphaFoldDB" id="A0A5M3MKV9"/>
<keyword evidence="3" id="KW-1185">Reference proteome</keyword>
<dbReference type="GeneID" id="19207934"/>
<sequence length="165" mass="17578">SSGPTPTLIPGLSFIRAVEDPNFHQYLQGEVANNASTAVLGSPDTAGLFNVSTDGQLMWNAPAGSSTWLYAQVEPRANSTVMKLGMSWGTEPASGSAAGTFIFSGDTLEWSIPTIDRPQTNAWLVCPDTDGNKLLYINLGNYDYETPPGCADETIHAYTGPYPNS</sequence>
<dbReference type="Proteomes" id="UP000053558">
    <property type="component" value="Unassembled WGS sequence"/>
</dbReference>
<evidence type="ECO:0000313" key="2">
    <source>
        <dbReference type="EMBL" id="EIW79798.1"/>
    </source>
</evidence>
<accession>A0A5M3MKV9</accession>
<comment type="caution">
    <text evidence="2">The sequence shown here is derived from an EMBL/GenBank/DDBJ whole genome shotgun (WGS) entry which is preliminary data.</text>
</comment>
<dbReference type="KEGG" id="cput:CONPUDRAFT_58236"/>
<name>A0A5M3MKV9_CONPW</name>
<reference evidence="3" key="1">
    <citation type="journal article" date="2012" name="Science">
        <title>The Paleozoic origin of enzymatic lignin decomposition reconstructed from 31 fungal genomes.</title>
        <authorList>
            <person name="Floudas D."/>
            <person name="Binder M."/>
            <person name="Riley R."/>
            <person name="Barry K."/>
            <person name="Blanchette R.A."/>
            <person name="Henrissat B."/>
            <person name="Martinez A.T."/>
            <person name="Otillar R."/>
            <person name="Spatafora J.W."/>
            <person name="Yadav J.S."/>
            <person name="Aerts A."/>
            <person name="Benoit I."/>
            <person name="Boyd A."/>
            <person name="Carlson A."/>
            <person name="Copeland A."/>
            <person name="Coutinho P.M."/>
            <person name="de Vries R.P."/>
            <person name="Ferreira P."/>
            <person name="Findley K."/>
            <person name="Foster B."/>
            <person name="Gaskell J."/>
            <person name="Glotzer D."/>
            <person name="Gorecki P."/>
            <person name="Heitman J."/>
            <person name="Hesse C."/>
            <person name="Hori C."/>
            <person name="Igarashi K."/>
            <person name="Jurgens J.A."/>
            <person name="Kallen N."/>
            <person name="Kersten P."/>
            <person name="Kohler A."/>
            <person name="Kuees U."/>
            <person name="Kumar T.K.A."/>
            <person name="Kuo A."/>
            <person name="LaButti K."/>
            <person name="Larrondo L.F."/>
            <person name="Lindquist E."/>
            <person name="Ling A."/>
            <person name="Lombard V."/>
            <person name="Lucas S."/>
            <person name="Lundell T."/>
            <person name="Martin R."/>
            <person name="McLaughlin D.J."/>
            <person name="Morgenstern I."/>
            <person name="Morin E."/>
            <person name="Murat C."/>
            <person name="Nagy L.G."/>
            <person name="Nolan M."/>
            <person name="Ohm R.A."/>
            <person name="Patyshakuliyeva A."/>
            <person name="Rokas A."/>
            <person name="Ruiz-Duenas F.J."/>
            <person name="Sabat G."/>
            <person name="Salamov A."/>
            <person name="Samejima M."/>
            <person name="Schmutz J."/>
            <person name="Slot J.C."/>
            <person name="St John F."/>
            <person name="Stenlid J."/>
            <person name="Sun H."/>
            <person name="Sun S."/>
            <person name="Syed K."/>
            <person name="Tsang A."/>
            <person name="Wiebenga A."/>
            <person name="Young D."/>
            <person name="Pisabarro A."/>
            <person name="Eastwood D.C."/>
            <person name="Martin F."/>
            <person name="Cullen D."/>
            <person name="Grigoriev I.V."/>
            <person name="Hibbett D.S."/>
        </authorList>
    </citation>
    <scope>NUCLEOTIDE SEQUENCE [LARGE SCALE GENOMIC DNA]</scope>
    <source>
        <strain evidence="3">RWD-64-598 SS2</strain>
    </source>
</reference>
<evidence type="ECO:0000313" key="3">
    <source>
        <dbReference type="Proteomes" id="UP000053558"/>
    </source>
</evidence>
<gene>
    <name evidence="2" type="ORF">CONPUDRAFT_58236</name>
</gene>
<dbReference type="RefSeq" id="XP_007769741.1">
    <property type="nucleotide sequence ID" value="XM_007771551.1"/>
</dbReference>
<dbReference type="Pfam" id="PF25484">
    <property type="entry name" value="DUF7907"/>
    <property type="match status" value="1"/>
</dbReference>
<feature type="non-terminal residue" evidence="2">
    <location>
        <position position="1"/>
    </location>
</feature>
<feature type="domain" description="DUF7907" evidence="1">
    <location>
        <begin position="37"/>
        <end position="152"/>
    </location>
</feature>